<evidence type="ECO:0008006" key="3">
    <source>
        <dbReference type="Google" id="ProtNLM"/>
    </source>
</evidence>
<accession>A0A7S0S5T1</accession>
<organism evidence="2">
    <name type="scientific">Chlamydomonas leiostraca</name>
    <dbReference type="NCBI Taxonomy" id="1034604"/>
    <lineage>
        <taxon>Eukaryota</taxon>
        <taxon>Viridiplantae</taxon>
        <taxon>Chlorophyta</taxon>
        <taxon>core chlorophytes</taxon>
        <taxon>Chlorophyceae</taxon>
        <taxon>CS clade</taxon>
        <taxon>Chlamydomonadales</taxon>
        <taxon>Chlamydomonadaceae</taxon>
        <taxon>Chlamydomonas</taxon>
    </lineage>
</organism>
<evidence type="ECO:0000313" key="2">
    <source>
        <dbReference type="EMBL" id="CAD8695586.1"/>
    </source>
</evidence>
<feature type="region of interest" description="Disordered" evidence="1">
    <location>
        <begin position="167"/>
        <end position="194"/>
    </location>
</feature>
<gene>
    <name evidence="2" type="ORF">CLEI1391_LOCUS19772</name>
</gene>
<feature type="region of interest" description="Disordered" evidence="1">
    <location>
        <begin position="69"/>
        <end position="114"/>
    </location>
</feature>
<protein>
    <recommendedName>
        <fullName evidence="3">Flagellar associated protein</fullName>
    </recommendedName>
</protein>
<dbReference type="EMBL" id="HBFB01035213">
    <property type="protein sequence ID" value="CAD8695586.1"/>
    <property type="molecule type" value="Transcribed_RNA"/>
</dbReference>
<feature type="compositionally biased region" description="Polar residues" evidence="1">
    <location>
        <begin position="361"/>
        <end position="385"/>
    </location>
</feature>
<feature type="region of interest" description="Disordered" evidence="1">
    <location>
        <begin position="354"/>
        <end position="394"/>
    </location>
</feature>
<name>A0A7S0S5T1_9CHLO</name>
<sequence>MPITVNPADKWGSTLLTSGDYVHKGPNQAGNKSLISYRSDIGVPGYTGYIAGPQAVVLPLKTCERTGRPVSDAAREAATTRTLPGGALAGSEYADKFRKGPADTQPASRTGGGYWITQRSLGQSAPFIATSTYRAETLAGAENTERQLLRSQGLPCTIPQYEAARQTAPRAQSADPSMRRVAAGSLAASTRSATQRPATAITTAGELVGYQTTTQSALEGAAAMAAQAVARKPAVPASTEARYPVMPHAMPPSFHGAASAYVRDYGCDASDPMERSAPAEKFQTRMATGRDLAAGTTRNTNNLPGYTGYIAASKYNHLAVAQSANADERINRQADACLFGMDQYARGRVPGYTGYKPKAPRNQTTEQPSQGPPTCTTSGAANAQATKHGVPPIDNSHYINSRAGLMTFFTATGEHVSDNGLSNAQEYYRLCRPSMMFRMSALPHVTHYGKPFAARNSLV</sequence>
<dbReference type="AlphaFoldDB" id="A0A7S0S5T1"/>
<proteinExistence type="predicted"/>
<evidence type="ECO:0000256" key="1">
    <source>
        <dbReference type="SAM" id="MobiDB-lite"/>
    </source>
</evidence>
<reference evidence="2" key="1">
    <citation type="submission" date="2021-01" db="EMBL/GenBank/DDBJ databases">
        <authorList>
            <person name="Corre E."/>
            <person name="Pelletier E."/>
            <person name="Niang G."/>
            <person name="Scheremetjew M."/>
            <person name="Finn R."/>
            <person name="Kale V."/>
            <person name="Holt S."/>
            <person name="Cochrane G."/>
            <person name="Meng A."/>
            <person name="Brown T."/>
            <person name="Cohen L."/>
        </authorList>
    </citation>
    <scope>NUCLEOTIDE SEQUENCE</scope>
    <source>
        <strain evidence="2">SAG 11-49</strain>
    </source>
</reference>